<accession>A0AAV9RJW3</accession>
<evidence type="ECO:0000313" key="2">
    <source>
        <dbReference type="EMBL" id="KAK5609069.1"/>
    </source>
</evidence>
<name>A0AAV9RJW3_9TELE</name>
<proteinExistence type="predicted"/>
<evidence type="ECO:0000313" key="3">
    <source>
        <dbReference type="Proteomes" id="UP001311232"/>
    </source>
</evidence>
<keyword evidence="3" id="KW-1185">Reference proteome</keyword>
<comment type="caution">
    <text evidence="2">The sequence shown here is derived from an EMBL/GenBank/DDBJ whole genome shotgun (WGS) entry which is preliminary data.</text>
</comment>
<dbReference type="EMBL" id="JAHHUM010001766">
    <property type="protein sequence ID" value="KAK5609069.1"/>
    <property type="molecule type" value="Genomic_DNA"/>
</dbReference>
<dbReference type="AlphaFoldDB" id="A0AAV9RJW3"/>
<feature type="region of interest" description="Disordered" evidence="1">
    <location>
        <begin position="49"/>
        <end position="82"/>
    </location>
</feature>
<protein>
    <submittedName>
        <fullName evidence="2">Uncharacterized protein</fullName>
    </submittedName>
</protein>
<evidence type="ECO:0000256" key="1">
    <source>
        <dbReference type="SAM" id="MobiDB-lite"/>
    </source>
</evidence>
<sequence length="121" mass="13625">MSTEWKGTPRTQSCFCRRPCSEPEFAFDRRHFTVLLLSRVSFSFLEPANPQKALTSPPDHLLARHLPVHPPTSQTPSGRKLEATITTSPQPHLSNSVTVALLTFPQKLHFLLTMPQPAEPR</sequence>
<reference evidence="2 3" key="1">
    <citation type="submission" date="2021-06" db="EMBL/GenBank/DDBJ databases">
        <authorList>
            <person name="Palmer J.M."/>
        </authorList>
    </citation>
    <scope>NUCLEOTIDE SEQUENCE [LARGE SCALE GENOMIC DNA]</scope>
    <source>
        <strain evidence="2 3">MEX-2019</strain>
        <tissue evidence="2">Muscle</tissue>
    </source>
</reference>
<organism evidence="2 3">
    <name type="scientific">Crenichthys baileyi</name>
    <name type="common">White River springfish</name>
    <dbReference type="NCBI Taxonomy" id="28760"/>
    <lineage>
        <taxon>Eukaryota</taxon>
        <taxon>Metazoa</taxon>
        <taxon>Chordata</taxon>
        <taxon>Craniata</taxon>
        <taxon>Vertebrata</taxon>
        <taxon>Euteleostomi</taxon>
        <taxon>Actinopterygii</taxon>
        <taxon>Neopterygii</taxon>
        <taxon>Teleostei</taxon>
        <taxon>Neoteleostei</taxon>
        <taxon>Acanthomorphata</taxon>
        <taxon>Ovalentaria</taxon>
        <taxon>Atherinomorphae</taxon>
        <taxon>Cyprinodontiformes</taxon>
        <taxon>Goodeidae</taxon>
        <taxon>Crenichthys</taxon>
    </lineage>
</organism>
<gene>
    <name evidence="2" type="ORF">CRENBAI_016680</name>
</gene>
<dbReference type="Proteomes" id="UP001311232">
    <property type="component" value="Unassembled WGS sequence"/>
</dbReference>